<feature type="signal peptide" evidence="2">
    <location>
        <begin position="1"/>
        <end position="33"/>
    </location>
</feature>
<protein>
    <submittedName>
        <fullName evidence="3">WxL protein peptidoglycan domain-containing protein</fullName>
    </submittedName>
</protein>
<evidence type="ECO:0000313" key="4">
    <source>
        <dbReference type="Proteomes" id="UP001597492"/>
    </source>
</evidence>
<feature type="chain" id="PRO_5045576689" evidence="2">
    <location>
        <begin position="34"/>
        <end position="355"/>
    </location>
</feature>
<dbReference type="EMBL" id="JBHUNE010000006">
    <property type="protein sequence ID" value="MFD2758023.1"/>
    <property type="molecule type" value="Genomic_DNA"/>
</dbReference>
<sequence length="355" mass="37021">MSLVPRPSRIVAAALAAAIAIAAPLALAPGAVAAPQGEPLSAVTDDGAAWSVATVDGEQGNGRPNYSYGLSAGGTVEDLIRVTNTGTTDLHLRMYAADAFTTAEGGIDILESSEKSTDAGLWVEPETEYIDLAPGESTEVGFTVKVPADAVPGDHSAALVASLLPEGDGQVQVERRLGLRVSIRVAGQLTAEVAFSDVHSEYVTSLNPFAPAKIRTTYTVENIGNTRIRVDEAVRVHGLLALGTRVTSTAVDDLLPGSSVQVTREVPTLAIGGANVEVSATALPFDGSVVVPEPFTAQSQVAGAPWSFLVLVIVVLAAAAIATVLIIRRRRENLYFAYLARERETQQAEKEGALT</sequence>
<evidence type="ECO:0000256" key="1">
    <source>
        <dbReference type="SAM" id="Phobius"/>
    </source>
</evidence>
<organism evidence="3 4">
    <name type="scientific">Gulosibacter faecalis</name>
    <dbReference type="NCBI Taxonomy" id="272240"/>
    <lineage>
        <taxon>Bacteria</taxon>
        <taxon>Bacillati</taxon>
        <taxon>Actinomycetota</taxon>
        <taxon>Actinomycetes</taxon>
        <taxon>Micrococcales</taxon>
        <taxon>Microbacteriaceae</taxon>
        <taxon>Gulosibacter</taxon>
    </lineage>
</organism>
<evidence type="ECO:0000313" key="3">
    <source>
        <dbReference type="EMBL" id="MFD2758023.1"/>
    </source>
</evidence>
<gene>
    <name evidence="3" type="ORF">ACFSW7_06500</name>
</gene>
<dbReference type="Proteomes" id="UP001597492">
    <property type="component" value="Unassembled WGS sequence"/>
</dbReference>
<comment type="caution">
    <text evidence="3">The sequence shown here is derived from an EMBL/GenBank/DDBJ whole genome shotgun (WGS) entry which is preliminary data.</text>
</comment>
<dbReference type="RefSeq" id="WP_019618477.1">
    <property type="nucleotide sequence ID" value="NZ_JBHUNE010000006.1"/>
</dbReference>
<keyword evidence="4" id="KW-1185">Reference proteome</keyword>
<proteinExistence type="predicted"/>
<name>A0ABW5UYH7_9MICO</name>
<keyword evidence="1" id="KW-0472">Membrane</keyword>
<evidence type="ECO:0000256" key="2">
    <source>
        <dbReference type="SAM" id="SignalP"/>
    </source>
</evidence>
<keyword evidence="1" id="KW-1133">Transmembrane helix</keyword>
<keyword evidence="2" id="KW-0732">Signal</keyword>
<reference evidence="4" key="1">
    <citation type="journal article" date="2019" name="Int. J. Syst. Evol. Microbiol.">
        <title>The Global Catalogue of Microorganisms (GCM) 10K type strain sequencing project: providing services to taxonomists for standard genome sequencing and annotation.</title>
        <authorList>
            <consortium name="The Broad Institute Genomics Platform"/>
            <consortium name="The Broad Institute Genome Sequencing Center for Infectious Disease"/>
            <person name="Wu L."/>
            <person name="Ma J."/>
        </authorList>
    </citation>
    <scope>NUCLEOTIDE SEQUENCE [LARGE SCALE GENOMIC DNA]</scope>
    <source>
        <strain evidence="4">TISTR 1514</strain>
    </source>
</reference>
<keyword evidence="1" id="KW-0812">Transmembrane</keyword>
<accession>A0ABW5UYH7</accession>
<feature type="transmembrane region" description="Helical" evidence="1">
    <location>
        <begin position="306"/>
        <end position="327"/>
    </location>
</feature>